<accession>A0ABT4VBC5</accession>
<dbReference type="Proteomes" id="UP001210380">
    <property type="component" value="Unassembled WGS sequence"/>
</dbReference>
<evidence type="ECO:0000256" key="6">
    <source>
        <dbReference type="HAMAP-Rule" id="MF_01974"/>
    </source>
</evidence>
<keyword evidence="3 6" id="KW-0645">Protease</keyword>
<dbReference type="PRINTS" id="PR00599">
    <property type="entry name" value="MAPEPTIDASE"/>
</dbReference>
<evidence type="ECO:0000256" key="8">
    <source>
        <dbReference type="SAM" id="MobiDB-lite"/>
    </source>
</evidence>
<comment type="subunit">
    <text evidence="6">Monomer.</text>
</comment>
<keyword evidence="2 6" id="KW-0031">Aminopeptidase</keyword>
<evidence type="ECO:0000256" key="3">
    <source>
        <dbReference type="ARBA" id="ARBA00022670"/>
    </source>
</evidence>
<dbReference type="InterPro" id="IPR000994">
    <property type="entry name" value="Pept_M24"/>
</dbReference>
<dbReference type="HAMAP" id="MF_01974">
    <property type="entry name" value="MetAP_1"/>
    <property type="match status" value="1"/>
</dbReference>
<evidence type="ECO:0000256" key="4">
    <source>
        <dbReference type="ARBA" id="ARBA00022723"/>
    </source>
</evidence>
<feature type="domain" description="Peptidase M24" evidence="9">
    <location>
        <begin position="12"/>
        <end position="245"/>
    </location>
</feature>
<dbReference type="CDD" id="cd01086">
    <property type="entry name" value="MetAP1"/>
    <property type="match status" value="1"/>
</dbReference>
<gene>
    <name evidence="6 10" type="primary">map</name>
    <name evidence="10" type="ORF">OU415_35100</name>
</gene>
<keyword evidence="4 6" id="KW-0479">Metal-binding</keyword>
<dbReference type="NCBIfam" id="TIGR00500">
    <property type="entry name" value="met_pdase_I"/>
    <property type="match status" value="1"/>
</dbReference>
<comment type="catalytic activity">
    <reaction evidence="6 7">
        <text>Release of N-terminal amino acids, preferentially methionine, from peptides and arylamides.</text>
        <dbReference type="EC" id="3.4.11.18"/>
    </reaction>
</comment>
<evidence type="ECO:0000256" key="5">
    <source>
        <dbReference type="ARBA" id="ARBA00022801"/>
    </source>
</evidence>
<dbReference type="InterPro" id="IPR001714">
    <property type="entry name" value="Pept_M24_MAP"/>
</dbReference>
<evidence type="ECO:0000259" key="9">
    <source>
        <dbReference type="Pfam" id="PF00557"/>
    </source>
</evidence>
<dbReference type="Pfam" id="PF00557">
    <property type="entry name" value="Peptidase_M24"/>
    <property type="match status" value="1"/>
</dbReference>
<dbReference type="EC" id="3.4.11.18" evidence="6 7"/>
<dbReference type="InterPro" id="IPR036005">
    <property type="entry name" value="Creatinase/aminopeptidase-like"/>
</dbReference>
<dbReference type="EMBL" id="JAQGLA010000114">
    <property type="protein sequence ID" value="MDA3630699.1"/>
    <property type="molecule type" value="Genomic_DNA"/>
</dbReference>
<protein>
    <recommendedName>
        <fullName evidence="6 7">Methionine aminopeptidase</fullName>
        <shortName evidence="6">MAP</shortName>
        <shortName evidence="6">MetAP</shortName>
        <ecNumber evidence="6 7">3.4.11.18</ecNumber>
    </recommendedName>
    <alternativeName>
        <fullName evidence="6">Peptidase M</fullName>
    </alternativeName>
</protein>
<evidence type="ECO:0000256" key="7">
    <source>
        <dbReference type="RuleBase" id="RU003653"/>
    </source>
</evidence>
<evidence type="ECO:0000256" key="1">
    <source>
        <dbReference type="ARBA" id="ARBA00002521"/>
    </source>
</evidence>
<comment type="caution">
    <text evidence="6">Lacks conserved residue(s) required for the propagation of feature annotation.</text>
</comment>
<dbReference type="RefSeq" id="WP_270953916.1">
    <property type="nucleotide sequence ID" value="NZ_JAQGLA010000114.1"/>
</dbReference>
<dbReference type="Gene3D" id="3.90.230.10">
    <property type="entry name" value="Creatinase/methionine aminopeptidase superfamily"/>
    <property type="match status" value="1"/>
</dbReference>
<dbReference type="PANTHER" id="PTHR43330:SF27">
    <property type="entry name" value="METHIONINE AMINOPEPTIDASE"/>
    <property type="match status" value="1"/>
</dbReference>
<keyword evidence="5 6" id="KW-0378">Hydrolase</keyword>
<dbReference type="InterPro" id="IPR002467">
    <property type="entry name" value="Pept_M24A_MAP1"/>
</dbReference>
<dbReference type="SUPFAM" id="SSF55920">
    <property type="entry name" value="Creatinase/aminopeptidase"/>
    <property type="match status" value="1"/>
</dbReference>
<comment type="function">
    <text evidence="1 6">Removes the N-terminal methionine from nascent proteins. The N-terminal methionine is often cleaved when the second residue in the primary sequence is small and uncharged (Met-Ala-, Cys, Gly, Pro, Ser, Thr, or Val). Requires deformylation of the N(alpha)-formylated initiator methionine before it can be hydrolyzed.</text>
</comment>
<name>A0ABT4VBC5_9PSEU</name>
<sequence length="255" mass="26217">MIELKSTTEIDALREAGRITARTLHAVRAHARPGTPLRELDELARTTITDAGAQPVFDGYHPRWAPNPFPAAISTSVNDALVGGIPDRTRLTDGDLISIGCAVRLHGWVGDAATTFPVGTATPADADLVATAERALAEGIAAARPGARTGDIARAIGVLARSAGYGIPTHLTGHGVGRAMREAPPVPNDGHPGTGAPLRPGLVLSIEPMLLAGGADSTSTDDDGWTTRTTDGSRAAHVGHTIAITTRGPVILTAP</sequence>
<feature type="region of interest" description="Disordered" evidence="8">
    <location>
        <begin position="213"/>
        <end position="232"/>
    </location>
</feature>
<comment type="similarity">
    <text evidence="6">Belongs to the peptidase M24A family. Methionine aminopeptidase type 1 subfamily.</text>
</comment>
<proteinExistence type="inferred from homology"/>
<evidence type="ECO:0000313" key="10">
    <source>
        <dbReference type="EMBL" id="MDA3630699.1"/>
    </source>
</evidence>
<comment type="caution">
    <text evidence="10">The sequence shown here is derived from an EMBL/GenBank/DDBJ whole genome shotgun (WGS) entry which is preliminary data.</text>
</comment>
<evidence type="ECO:0000256" key="2">
    <source>
        <dbReference type="ARBA" id="ARBA00022438"/>
    </source>
</evidence>
<evidence type="ECO:0000313" key="11">
    <source>
        <dbReference type="Proteomes" id="UP001210380"/>
    </source>
</evidence>
<dbReference type="PANTHER" id="PTHR43330">
    <property type="entry name" value="METHIONINE AMINOPEPTIDASE"/>
    <property type="match status" value="1"/>
</dbReference>
<comment type="cofactor">
    <cofactor evidence="6">
        <name>Co(2+)</name>
        <dbReference type="ChEBI" id="CHEBI:48828"/>
    </cofactor>
    <cofactor evidence="6">
        <name>Zn(2+)</name>
        <dbReference type="ChEBI" id="CHEBI:29105"/>
    </cofactor>
    <cofactor evidence="6">
        <name>Mn(2+)</name>
        <dbReference type="ChEBI" id="CHEBI:29035"/>
    </cofactor>
    <cofactor evidence="6">
        <name>Fe(2+)</name>
        <dbReference type="ChEBI" id="CHEBI:29033"/>
    </cofactor>
    <text evidence="6">Binds 2 divalent metal cations per subunit. Has a high-affinity and a low affinity metal-binding site. The true nature of the physiological cofactor is under debate. The enzyme is active with cobalt, zinc, manganese or divalent iron ions. Most likely, methionine aminopeptidases function as mononuclear Fe(2+)-metalloproteases under physiological conditions, and the catalytically relevant metal-binding site has been assigned to the histidine-containing high-affinity site.</text>
</comment>
<reference evidence="10 11" key="1">
    <citation type="submission" date="2022-11" db="EMBL/GenBank/DDBJ databases">
        <title>Draft genome sequence of Saccharopolyspora sp. WRP15-2 isolated from rhizosphere soils of wild rice in Thailand.</title>
        <authorList>
            <person name="Duangmal K."/>
            <person name="Kammanee S."/>
            <person name="Muangham S."/>
        </authorList>
    </citation>
    <scope>NUCLEOTIDE SEQUENCE [LARGE SCALE GENOMIC DNA]</scope>
    <source>
        <strain evidence="10 11">WRP15-2</strain>
    </source>
</reference>
<organism evidence="10 11">
    <name type="scientific">Saccharopolyspora oryzae</name>
    <dbReference type="NCBI Taxonomy" id="2997343"/>
    <lineage>
        <taxon>Bacteria</taxon>
        <taxon>Bacillati</taxon>
        <taxon>Actinomycetota</taxon>
        <taxon>Actinomycetes</taxon>
        <taxon>Pseudonocardiales</taxon>
        <taxon>Pseudonocardiaceae</taxon>
        <taxon>Saccharopolyspora</taxon>
    </lineage>
</organism>
<keyword evidence="11" id="KW-1185">Reference proteome</keyword>
<dbReference type="GO" id="GO:0004239">
    <property type="term" value="F:initiator methionyl aminopeptidase activity"/>
    <property type="evidence" value="ECO:0007669"/>
    <property type="project" value="UniProtKB-EC"/>
</dbReference>